<feature type="compositionally biased region" description="Low complexity" evidence="1">
    <location>
        <begin position="335"/>
        <end position="344"/>
    </location>
</feature>
<protein>
    <recommendedName>
        <fullName evidence="2">SPIN90/Ldb17 leucine-rich domain-containing protein</fullName>
    </recommendedName>
</protein>
<feature type="domain" description="SPIN90/Ldb17 leucine-rich" evidence="2">
    <location>
        <begin position="83"/>
        <end position="231"/>
    </location>
</feature>
<dbReference type="Pfam" id="PF09431">
    <property type="entry name" value="SPIN90_LRD"/>
    <property type="match status" value="1"/>
</dbReference>
<accession>A0A9P7GCN1</accession>
<dbReference type="GO" id="GO:0030479">
    <property type="term" value="C:actin cortical patch"/>
    <property type="evidence" value="ECO:0007669"/>
    <property type="project" value="TreeGrafter"/>
</dbReference>
<comment type="caution">
    <text evidence="3">The sequence shown here is derived from an EMBL/GenBank/DDBJ whole genome shotgun (WGS) entry which is preliminary data.</text>
</comment>
<reference evidence="3" key="2">
    <citation type="submission" date="2021-10" db="EMBL/GenBank/DDBJ databases">
        <title>Phylogenomics reveals ancestral predisposition of the termite-cultivated fungus Termitomyces towards a domesticated lifestyle.</title>
        <authorList>
            <person name="Auxier B."/>
            <person name="Grum-Grzhimaylo A."/>
            <person name="Cardenas M.E."/>
            <person name="Lodge J.D."/>
            <person name="Laessoe T."/>
            <person name="Pedersen O."/>
            <person name="Smith M.E."/>
            <person name="Kuyper T.W."/>
            <person name="Franco-Molano E.A."/>
            <person name="Baroni T.J."/>
            <person name="Aanen D.K."/>
        </authorList>
    </citation>
    <scope>NUCLEOTIDE SEQUENCE</scope>
    <source>
        <strain evidence="3">AP01</strain>
        <tissue evidence="3">Mycelium</tissue>
    </source>
</reference>
<name>A0A9P7GCN1_9AGAR</name>
<feature type="compositionally biased region" description="Polar residues" evidence="1">
    <location>
        <begin position="303"/>
        <end position="312"/>
    </location>
</feature>
<feature type="compositionally biased region" description="Low complexity" evidence="1">
    <location>
        <begin position="473"/>
        <end position="485"/>
    </location>
</feature>
<proteinExistence type="predicted"/>
<feature type="region of interest" description="Disordered" evidence="1">
    <location>
        <begin position="391"/>
        <end position="485"/>
    </location>
</feature>
<keyword evidence="4" id="KW-1185">Reference proteome</keyword>
<dbReference type="AlphaFoldDB" id="A0A9P7GCN1"/>
<dbReference type="GO" id="GO:0000147">
    <property type="term" value="P:actin cortical patch assembly"/>
    <property type="evidence" value="ECO:0007669"/>
    <property type="project" value="TreeGrafter"/>
</dbReference>
<organism evidence="3 4">
    <name type="scientific">Asterophora parasitica</name>
    <dbReference type="NCBI Taxonomy" id="117018"/>
    <lineage>
        <taxon>Eukaryota</taxon>
        <taxon>Fungi</taxon>
        <taxon>Dikarya</taxon>
        <taxon>Basidiomycota</taxon>
        <taxon>Agaricomycotina</taxon>
        <taxon>Agaricomycetes</taxon>
        <taxon>Agaricomycetidae</taxon>
        <taxon>Agaricales</taxon>
        <taxon>Tricholomatineae</taxon>
        <taxon>Lyophyllaceae</taxon>
        <taxon>Asterophora</taxon>
    </lineage>
</organism>
<dbReference type="GO" id="GO:0006897">
    <property type="term" value="P:endocytosis"/>
    <property type="evidence" value="ECO:0007669"/>
    <property type="project" value="TreeGrafter"/>
</dbReference>
<dbReference type="GO" id="GO:0051666">
    <property type="term" value="P:actin cortical patch localization"/>
    <property type="evidence" value="ECO:0007669"/>
    <property type="project" value="TreeGrafter"/>
</dbReference>
<dbReference type="PANTHER" id="PTHR13357:SF1">
    <property type="entry name" value="NCK-INTERACTING PROTEIN WITH SH3 DOMAIN"/>
    <property type="match status" value="1"/>
</dbReference>
<dbReference type="OrthoDB" id="445362at2759"/>
<gene>
    <name evidence="3" type="ORF">DXG03_007555</name>
</gene>
<dbReference type="EMBL" id="JABCKV010000057">
    <property type="protein sequence ID" value="KAG5644830.1"/>
    <property type="molecule type" value="Genomic_DNA"/>
</dbReference>
<dbReference type="InterPro" id="IPR030125">
    <property type="entry name" value="SPIN90/Ldb17"/>
</dbReference>
<dbReference type="Proteomes" id="UP000775547">
    <property type="component" value="Unassembled WGS sequence"/>
</dbReference>
<dbReference type="PANTHER" id="PTHR13357">
    <property type="entry name" value="SH3 ADAPTER PROTEIN SPIN90 NCK INTERACTING PROTEIN WITH SH3 DOMAIN"/>
    <property type="match status" value="1"/>
</dbReference>
<feature type="compositionally biased region" description="Pro residues" evidence="1">
    <location>
        <begin position="433"/>
        <end position="442"/>
    </location>
</feature>
<sequence>MDHILVEIDPDVEDTYFGVSGGSNGTLANVPVPIEAKLRSLGVKLLYEVCRVQKLSVQDLRIFDDAFIDYLFDLVEQTRHMHDETFNYSVIKLIVSFNEQFMVASLGGGITQENDDSESKNRVLRVLMRRLGSSKTFGENMIFMLNRADRTPEDLCMQLLILKILYVLFTTKGTSEYFYTNDLCVLVDVFLRELVDLDEDSESLRHTYLRVLHPLLTKTQLREVPYKRTQIVCSLESLVANARMRDINPTTKRLVERCLSGDWCVNLAKAQHGIDGERPAMRSPTQAHVGLSYIPAPTQAQLQRSNSKTLKASKSVEDIRPAVSRTEPPRPPRSPLDNLRRPSLNNASSTSLSGVAHAIAPSSSSNPNTAAQLVLPKRKGTTHSLEVEGQFASQRHAPAAPPRPESLPHHKSHPHYDKSLLSVPASKSLHSLPLPPEPAAPPRPHRRSAPPPPPKRRKPPAVPVEKTRGGGTITTIKSSVTVLHS</sequence>
<evidence type="ECO:0000313" key="4">
    <source>
        <dbReference type="Proteomes" id="UP000775547"/>
    </source>
</evidence>
<evidence type="ECO:0000313" key="3">
    <source>
        <dbReference type="EMBL" id="KAG5644830.1"/>
    </source>
</evidence>
<evidence type="ECO:0000259" key="2">
    <source>
        <dbReference type="Pfam" id="PF09431"/>
    </source>
</evidence>
<reference evidence="3" key="1">
    <citation type="submission" date="2020-07" db="EMBL/GenBank/DDBJ databases">
        <authorList>
            <person name="Nieuwenhuis M."/>
            <person name="Van De Peppel L.J.J."/>
        </authorList>
    </citation>
    <scope>NUCLEOTIDE SEQUENCE</scope>
    <source>
        <strain evidence="3">AP01</strain>
        <tissue evidence="3">Mycelium</tissue>
    </source>
</reference>
<dbReference type="GO" id="GO:0071933">
    <property type="term" value="F:Arp2/3 complex binding"/>
    <property type="evidence" value="ECO:0007669"/>
    <property type="project" value="TreeGrafter"/>
</dbReference>
<feature type="region of interest" description="Disordered" evidence="1">
    <location>
        <begin position="303"/>
        <end position="369"/>
    </location>
</feature>
<feature type="compositionally biased region" description="Basic residues" evidence="1">
    <location>
        <begin position="443"/>
        <end position="459"/>
    </location>
</feature>
<dbReference type="InterPro" id="IPR018556">
    <property type="entry name" value="SPIN90/Ldb17_LRD"/>
</dbReference>
<evidence type="ECO:0000256" key="1">
    <source>
        <dbReference type="SAM" id="MobiDB-lite"/>
    </source>
</evidence>